<accession>A0A481W4V2</accession>
<reference evidence="1 2" key="1">
    <citation type="submission" date="2019-02" db="EMBL/GenBank/DDBJ databases">
        <authorList>
            <person name="Frampton R.A."/>
            <person name="Wojtus J.K."/>
            <person name="Fineran P.C."/>
            <person name="Hendrickson H.L."/>
        </authorList>
    </citation>
    <scope>NUCLEOTIDE SEQUENCE [LARGE SCALE GENOMIC DNA]</scope>
</reference>
<gene>
    <name evidence="1" type="ORF">PSA21_161</name>
</gene>
<name>A0A481W4V2_9CAUD</name>
<organism evidence="1 2">
    <name type="scientific">Pseudomonas phage Psa21</name>
    <dbReference type="NCBI Taxonomy" id="2530023"/>
    <lineage>
        <taxon>Viruses</taxon>
        <taxon>Duplodnaviria</taxon>
        <taxon>Heunggongvirae</taxon>
        <taxon>Uroviricota</taxon>
        <taxon>Caudoviricetes</taxon>
        <taxon>Chimalliviridae</taxon>
        <taxon>Tepukevirus</taxon>
        <taxon>Tepukevirus Psa21</taxon>
    </lineage>
</organism>
<evidence type="ECO:0000313" key="1">
    <source>
        <dbReference type="EMBL" id="QBJ02688.1"/>
    </source>
</evidence>
<sequence>MSIIVHEIDVKAVLDQSGKLGHAFFTVVGNNDIKDLVEIFHHQNIDNFTHTIVVHVNGHVKFVSEPSEPAPTNPMKHMLNDEHWPSIVLRDFNQFLLDNATAYHVKVAADLAQLEVEDLESDITRVTRK</sequence>
<evidence type="ECO:0000313" key="2">
    <source>
        <dbReference type="Proteomes" id="UP000294134"/>
    </source>
</evidence>
<protein>
    <submittedName>
        <fullName evidence="1">Uncharacterized protein</fullName>
    </submittedName>
</protein>
<keyword evidence="2" id="KW-1185">Reference proteome</keyword>
<dbReference type="Proteomes" id="UP000294134">
    <property type="component" value="Segment"/>
</dbReference>
<dbReference type="EMBL" id="MK552327">
    <property type="protein sequence ID" value="QBJ02688.1"/>
    <property type="molecule type" value="Genomic_DNA"/>
</dbReference>
<proteinExistence type="predicted"/>